<dbReference type="Gene3D" id="3.40.50.11820">
    <property type="match status" value="1"/>
</dbReference>
<reference evidence="7" key="1">
    <citation type="submission" date="2022-06" db="EMBL/GenBank/DDBJ databases">
        <title>Alkalicoccobacillus porphyridii sp. nov., isolated from a marine red alga, Porphyridium purpureum and reclassification of Shouchella plakortidis and Shouchella gibsonii as Alkalicoccobacillus plakortidis comb. nov. and Alkalicoccobacillus gibsonii comb. nov.</title>
        <authorList>
            <person name="Kim K.H."/>
            <person name="Lee J.K."/>
            <person name="Han D.M."/>
            <person name="Baek J.H."/>
            <person name="Jeon C.O."/>
        </authorList>
    </citation>
    <scope>NUCLEOTIDE SEQUENCE</scope>
    <source>
        <strain evidence="7">DSM 19153</strain>
    </source>
</reference>
<name>A0ABT0XIL9_9BACI</name>
<dbReference type="PANTHER" id="PTHR37316:SF2">
    <property type="entry name" value="TEICHOIC ACID RIBITOL-PHOSPHATE POLYMERASE TARK"/>
    <property type="match status" value="1"/>
</dbReference>
<gene>
    <name evidence="7" type="ORF">NDM98_09720</name>
</gene>
<keyword evidence="5" id="KW-0777">Teichoic acid biosynthesis</keyword>
<comment type="subcellular location">
    <subcellularLocation>
        <location evidence="1">Cell membrane</location>
        <topology evidence="1">Peripheral membrane protein</topology>
    </subcellularLocation>
</comment>
<keyword evidence="3" id="KW-1003">Cell membrane</keyword>
<dbReference type="Pfam" id="PF04464">
    <property type="entry name" value="Glyphos_transf"/>
    <property type="match status" value="1"/>
</dbReference>
<evidence type="ECO:0000313" key="8">
    <source>
        <dbReference type="Proteomes" id="UP001203665"/>
    </source>
</evidence>
<evidence type="ECO:0000256" key="5">
    <source>
        <dbReference type="ARBA" id="ARBA00022944"/>
    </source>
</evidence>
<dbReference type="SUPFAM" id="SSF53756">
    <property type="entry name" value="UDP-Glycosyltransferase/glycogen phosphorylase"/>
    <property type="match status" value="1"/>
</dbReference>
<dbReference type="InterPro" id="IPR043149">
    <property type="entry name" value="TagF_N"/>
</dbReference>
<evidence type="ECO:0000313" key="7">
    <source>
        <dbReference type="EMBL" id="MCM2675743.1"/>
    </source>
</evidence>
<proteinExistence type="inferred from homology"/>
<protein>
    <submittedName>
        <fullName evidence="7">CDP-glycerol glycerophosphotransferase family protein</fullName>
    </submittedName>
</protein>
<comment type="similarity">
    <text evidence="2">Belongs to the CDP-glycerol glycerophosphotransferase family.</text>
</comment>
<dbReference type="InterPro" id="IPR007554">
    <property type="entry name" value="Glycerophosphate_synth"/>
</dbReference>
<dbReference type="InterPro" id="IPR043148">
    <property type="entry name" value="TagF_C"/>
</dbReference>
<comment type="caution">
    <text evidence="7">The sequence shown here is derived from an EMBL/GenBank/DDBJ whole genome shotgun (WGS) entry which is preliminary data.</text>
</comment>
<organism evidence="7 8">
    <name type="scientific">Alkalicoccobacillus plakortidis</name>
    <dbReference type="NCBI Taxonomy" id="444060"/>
    <lineage>
        <taxon>Bacteria</taxon>
        <taxon>Bacillati</taxon>
        <taxon>Bacillota</taxon>
        <taxon>Bacilli</taxon>
        <taxon>Bacillales</taxon>
        <taxon>Bacillaceae</taxon>
        <taxon>Alkalicoccobacillus</taxon>
    </lineage>
</organism>
<evidence type="ECO:0000256" key="4">
    <source>
        <dbReference type="ARBA" id="ARBA00022679"/>
    </source>
</evidence>
<keyword evidence="8" id="KW-1185">Reference proteome</keyword>
<evidence type="ECO:0000256" key="2">
    <source>
        <dbReference type="ARBA" id="ARBA00010488"/>
    </source>
</evidence>
<evidence type="ECO:0000256" key="1">
    <source>
        <dbReference type="ARBA" id="ARBA00004202"/>
    </source>
</evidence>
<dbReference type="EMBL" id="JAMQJY010000001">
    <property type="protein sequence ID" value="MCM2675743.1"/>
    <property type="molecule type" value="Genomic_DNA"/>
</dbReference>
<dbReference type="InterPro" id="IPR051612">
    <property type="entry name" value="Teichoic_Acid_Biosynth"/>
</dbReference>
<dbReference type="PANTHER" id="PTHR37316">
    <property type="entry name" value="TEICHOIC ACID GLYCEROL-PHOSPHATE PRIMASE"/>
    <property type="match status" value="1"/>
</dbReference>
<dbReference type="Proteomes" id="UP001203665">
    <property type="component" value="Unassembled WGS sequence"/>
</dbReference>
<evidence type="ECO:0000256" key="3">
    <source>
        <dbReference type="ARBA" id="ARBA00022475"/>
    </source>
</evidence>
<keyword evidence="6" id="KW-0472">Membrane</keyword>
<evidence type="ECO:0000256" key="6">
    <source>
        <dbReference type="ARBA" id="ARBA00023136"/>
    </source>
</evidence>
<accession>A0ABT0XIL9</accession>
<dbReference type="Gene3D" id="3.40.50.12580">
    <property type="match status" value="1"/>
</dbReference>
<sequence>MFKSLYKLFNLLPIKQDRITFASDSRIEMDGNFGFVYENMLKQGLNYDYKFMLKSAITEKKTLKETIQLAYWFATSKKIILDDFYPIIYPLKIREEADLIQVWHAVGAFKTFGYSRVGRPGGPSIKSLNHRNYTKAVVSSKNIVRHYAEGFGIDEAAVAPIGVPRTDIFFDEKYKENKREELYNQYPFLKNKKVILFAPTFRGNGQSSAHYPYDVLNLDKLYNELKDEYVFIFKVHPFIKNKITIPYHYVDFFYDFSEYREVNDLLFITDILITDYSSVCFEYALLRKPMIFFSYDVEEYIQKRDFYFDYQSFIPGVLAKSTDDIVNSITNNEFESERIEPFVQYFFDDLDGNSSERFVNELIKEDVQ</sequence>
<keyword evidence="4" id="KW-0808">Transferase</keyword>
<dbReference type="RefSeq" id="WP_251609062.1">
    <property type="nucleotide sequence ID" value="NZ_JAMQJY010000001.1"/>
</dbReference>